<comment type="caution">
    <text evidence="5">The sequence shown here is derived from an EMBL/GenBank/DDBJ whole genome shotgun (WGS) entry which is preliminary data.</text>
</comment>
<dbReference type="Proteomes" id="UP000077173">
    <property type="component" value="Unassembled WGS sequence"/>
</dbReference>
<dbReference type="Gene3D" id="3.90.220.20">
    <property type="entry name" value="DNA methylase specificity domains"/>
    <property type="match status" value="2"/>
</dbReference>
<feature type="domain" description="Type I restriction modification DNA specificity" evidence="4">
    <location>
        <begin position="8"/>
        <end position="116"/>
    </location>
</feature>
<accession>A0A176Z9U8</accession>
<dbReference type="InterPro" id="IPR052021">
    <property type="entry name" value="Type-I_RS_S_subunit"/>
</dbReference>
<dbReference type="Pfam" id="PF01420">
    <property type="entry name" value="Methylase_S"/>
    <property type="match status" value="2"/>
</dbReference>
<keyword evidence="2" id="KW-0680">Restriction system</keyword>
<name>A0A176Z9U8_9BRAD</name>
<dbReference type="CDD" id="cd17267">
    <property type="entry name" value="RMtype1_S_EcoAO83I-TRD1-CR1_like"/>
    <property type="match status" value="1"/>
</dbReference>
<evidence type="ECO:0000256" key="1">
    <source>
        <dbReference type="ARBA" id="ARBA00010923"/>
    </source>
</evidence>
<dbReference type="InterPro" id="IPR044946">
    <property type="entry name" value="Restrct_endonuc_typeI_TRD_sf"/>
</dbReference>
<gene>
    <name evidence="5" type="ORF">AXW67_09490</name>
</gene>
<sequence>MGSAGQNGYHDTAIAKGPGVVIGRSGASYGQAHFCWDDYWPHNTALYVTDFQGNDPKYVFYFLKGFDFRSHNSGGAQQSLNRNFIAPLPVSLPPLPEQQAIAKVLDDADALIDALEAVIAKKRDVKLGAVQEWMSGQRRLPGFRGEWVRHSLRQLGSFAKGAGVKKDQANSGDLPCVRYGELYTHHSDVIRGFNSHISREVAAIAFPLRCGDVLFAGSGETREEIGKCAAFVDDVEAYAGGDIVVLRPSIADPTFLGYLLNTPPVQSQKASKGQGDAVVHISAAALAAVEVDLPPTTHEQRAITAVLLDMDAEIAALEGKLAKARAVKKGMMQVLLTGEARLV</sequence>
<evidence type="ECO:0000259" key="4">
    <source>
        <dbReference type="Pfam" id="PF01420"/>
    </source>
</evidence>
<evidence type="ECO:0000256" key="2">
    <source>
        <dbReference type="ARBA" id="ARBA00022747"/>
    </source>
</evidence>
<reference evidence="5 6" key="1">
    <citation type="submission" date="2016-02" db="EMBL/GenBank/DDBJ databases">
        <title>Draft genome sequence of the strain BR 10247T Bradyrhizobium neotropicale isolated from nodules of Centrolobium paraense.</title>
        <authorList>
            <person name="Simoes-Araujo J.L."/>
            <person name="Barauna A.C."/>
            <person name="Silva K."/>
            <person name="Zilli J.E."/>
        </authorList>
    </citation>
    <scope>NUCLEOTIDE SEQUENCE [LARGE SCALE GENOMIC DNA]</scope>
    <source>
        <strain evidence="5 6">BR 10247</strain>
    </source>
</reference>
<dbReference type="PANTHER" id="PTHR30408:SF12">
    <property type="entry name" value="TYPE I RESTRICTION ENZYME MJAVIII SPECIFICITY SUBUNIT"/>
    <property type="match status" value="1"/>
</dbReference>
<dbReference type="CDD" id="cd17268">
    <property type="entry name" value="RMtype1_S_Ara36733I_TRD1-CR1_like"/>
    <property type="match status" value="1"/>
</dbReference>
<keyword evidence="3" id="KW-0238">DNA-binding</keyword>
<dbReference type="InterPro" id="IPR000055">
    <property type="entry name" value="Restrct_endonuc_typeI_TRD"/>
</dbReference>
<keyword evidence="6" id="KW-1185">Reference proteome</keyword>
<proteinExistence type="inferred from homology"/>
<dbReference type="GO" id="GO:0003677">
    <property type="term" value="F:DNA binding"/>
    <property type="evidence" value="ECO:0007669"/>
    <property type="project" value="UniProtKB-KW"/>
</dbReference>
<dbReference type="GO" id="GO:0009307">
    <property type="term" value="P:DNA restriction-modification system"/>
    <property type="evidence" value="ECO:0007669"/>
    <property type="project" value="UniProtKB-KW"/>
</dbReference>
<dbReference type="AlphaFoldDB" id="A0A176Z9U8"/>
<organism evidence="5 6">
    <name type="scientific">Bradyrhizobium neotropicale</name>
    <dbReference type="NCBI Taxonomy" id="1497615"/>
    <lineage>
        <taxon>Bacteria</taxon>
        <taxon>Pseudomonadati</taxon>
        <taxon>Pseudomonadota</taxon>
        <taxon>Alphaproteobacteria</taxon>
        <taxon>Hyphomicrobiales</taxon>
        <taxon>Nitrobacteraceae</taxon>
        <taxon>Bradyrhizobium</taxon>
    </lineage>
</organism>
<dbReference type="Gene3D" id="1.10.287.1120">
    <property type="entry name" value="Bipartite methylase S protein"/>
    <property type="match status" value="2"/>
</dbReference>
<feature type="domain" description="Type I restriction modification DNA specificity" evidence="4">
    <location>
        <begin position="146"/>
        <end position="321"/>
    </location>
</feature>
<comment type="similarity">
    <text evidence="1">Belongs to the type-I restriction system S methylase family.</text>
</comment>
<evidence type="ECO:0000313" key="6">
    <source>
        <dbReference type="Proteomes" id="UP000077173"/>
    </source>
</evidence>
<evidence type="ECO:0000256" key="3">
    <source>
        <dbReference type="ARBA" id="ARBA00023125"/>
    </source>
</evidence>
<protein>
    <recommendedName>
        <fullName evidence="4">Type I restriction modification DNA specificity domain-containing protein</fullName>
    </recommendedName>
</protein>
<evidence type="ECO:0000313" key="5">
    <source>
        <dbReference type="EMBL" id="OAF17408.1"/>
    </source>
</evidence>
<dbReference type="EMBL" id="LSEF01000046">
    <property type="protein sequence ID" value="OAF17408.1"/>
    <property type="molecule type" value="Genomic_DNA"/>
</dbReference>
<dbReference type="SUPFAM" id="SSF116734">
    <property type="entry name" value="DNA methylase specificity domain"/>
    <property type="match status" value="2"/>
</dbReference>
<dbReference type="PANTHER" id="PTHR30408">
    <property type="entry name" value="TYPE-1 RESTRICTION ENZYME ECOKI SPECIFICITY PROTEIN"/>
    <property type="match status" value="1"/>
</dbReference>